<dbReference type="RefSeq" id="WP_284480424.1">
    <property type="nucleotide sequence ID" value="NZ_JASNJD010000004.1"/>
</dbReference>
<dbReference type="Proteomes" id="UP001243757">
    <property type="component" value="Unassembled WGS sequence"/>
</dbReference>
<protein>
    <submittedName>
        <fullName evidence="1">Uncharacterized protein</fullName>
    </submittedName>
</protein>
<name>A0ABT7EZ36_9RHOB</name>
<keyword evidence="2" id="KW-1185">Reference proteome</keyword>
<accession>A0ABT7EZ36</accession>
<sequence length="206" mass="23494">MQTDRHQAERAGTAERDALSGPARVRALLFAPLEAAGMQRPGGMTVAGYEEMRARLCRALTHMSDRSLRGLAELVTRHAQGRQVDRWPKEVTLKSWGLRIQPPPARQSDYVASLMTSAMGRAARDQGYHVELFMLARRLGPPPSRYDLGRLRQEAEENRRMREIVRRQIDYDSASLDQRQWLAWYDRNETECLALMAAGDDRETGE</sequence>
<proteinExistence type="predicted"/>
<organism evidence="1 2">
    <name type="scientific">Pseudodonghicola flavimaris</name>
    <dbReference type="NCBI Taxonomy" id="3050036"/>
    <lineage>
        <taxon>Bacteria</taxon>
        <taxon>Pseudomonadati</taxon>
        <taxon>Pseudomonadota</taxon>
        <taxon>Alphaproteobacteria</taxon>
        <taxon>Rhodobacterales</taxon>
        <taxon>Paracoccaceae</taxon>
        <taxon>Pseudodonghicola</taxon>
    </lineage>
</organism>
<reference evidence="1 2" key="1">
    <citation type="submission" date="2023-05" db="EMBL/GenBank/DDBJ databases">
        <title>Pseudodonghicola sp. nov.</title>
        <authorList>
            <person name="Huang J."/>
        </authorList>
    </citation>
    <scope>NUCLEOTIDE SEQUENCE [LARGE SCALE GENOMIC DNA]</scope>
    <source>
        <strain evidence="1 2">IC7</strain>
    </source>
</reference>
<evidence type="ECO:0000313" key="1">
    <source>
        <dbReference type="EMBL" id="MDK3017612.1"/>
    </source>
</evidence>
<gene>
    <name evidence="1" type="ORF">QO033_07975</name>
</gene>
<comment type="caution">
    <text evidence="1">The sequence shown here is derived from an EMBL/GenBank/DDBJ whole genome shotgun (WGS) entry which is preliminary data.</text>
</comment>
<dbReference type="EMBL" id="JASNJD010000004">
    <property type="protein sequence ID" value="MDK3017612.1"/>
    <property type="molecule type" value="Genomic_DNA"/>
</dbReference>
<evidence type="ECO:0000313" key="2">
    <source>
        <dbReference type="Proteomes" id="UP001243757"/>
    </source>
</evidence>